<reference evidence="1" key="1">
    <citation type="submission" date="2022-10" db="EMBL/GenBank/DDBJ databases">
        <title>Complete Genome of Trichothecium roseum strain YXFP-22015, a Plant Pathogen Isolated from Citrus.</title>
        <authorList>
            <person name="Wang Y."/>
            <person name="Zhu L."/>
        </authorList>
    </citation>
    <scope>NUCLEOTIDE SEQUENCE</scope>
    <source>
        <strain evidence="1">YXFP-22015</strain>
    </source>
</reference>
<gene>
    <name evidence="1" type="ORF">N3K66_003756</name>
</gene>
<comment type="caution">
    <text evidence="1">The sequence shown here is derived from an EMBL/GenBank/DDBJ whole genome shotgun (WGS) entry which is preliminary data.</text>
</comment>
<dbReference type="EMBL" id="CM047942">
    <property type="protein sequence ID" value="KAI9901939.1"/>
    <property type="molecule type" value="Genomic_DNA"/>
</dbReference>
<evidence type="ECO:0000313" key="1">
    <source>
        <dbReference type="EMBL" id="KAI9901939.1"/>
    </source>
</evidence>
<sequence length="337" mass="37004">MKDNDTVIREFNSIVNMTASELRTWLDDPQSGRAGWPKDNNSNGDGDCDGETVGHDPGRKIVSILEANPSRDPSSYTEEQTRHMRKVVGYCKRHLAQEEDMIRRKPEDEVRESKSYISLKNWGHDPLKKSKGGGGDHVEEEEEDVETGGKGAGDKRKKKATIGSTQNGGNKRRNTRQGNGAQSKDDEKEEDDGGDDHSEEDEDEDEDGADDNNDQQATNAKEDDGGQEDDDNNEDGDDDEEEEEEKGTENKDKSTNGNNGGSKAAKKGPKPGDTVSWNWGSGQPKGKVLDVKGEKTTIETKRGNEVSRNGDSQDPAVVLDTGKSKAIKFNHELNETA</sequence>
<accession>A0ACC0V891</accession>
<protein>
    <submittedName>
        <fullName evidence="1">Uncharacterized protein</fullName>
    </submittedName>
</protein>
<organism evidence="1 2">
    <name type="scientific">Trichothecium roseum</name>
    <dbReference type="NCBI Taxonomy" id="47278"/>
    <lineage>
        <taxon>Eukaryota</taxon>
        <taxon>Fungi</taxon>
        <taxon>Dikarya</taxon>
        <taxon>Ascomycota</taxon>
        <taxon>Pezizomycotina</taxon>
        <taxon>Sordariomycetes</taxon>
        <taxon>Hypocreomycetidae</taxon>
        <taxon>Hypocreales</taxon>
        <taxon>Hypocreales incertae sedis</taxon>
        <taxon>Trichothecium</taxon>
    </lineage>
</organism>
<name>A0ACC0V891_9HYPO</name>
<proteinExistence type="predicted"/>
<evidence type="ECO:0000313" key="2">
    <source>
        <dbReference type="Proteomes" id="UP001163324"/>
    </source>
</evidence>
<dbReference type="Proteomes" id="UP001163324">
    <property type="component" value="Chromosome 3"/>
</dbReference>
<keyword evidence="2" id="KW-1185">Reference proteome</keyword>